<sequence length="118" mass="12623">MQRQHRNQAASQGAVVLHETPTAPGPSAAHQDAAAAPGPPAAPQDAAAGQEAEHPRSATLWGERGLGRLELWLKFKKAWFEEQDGRGVKVSRPLPLDAATRMLETDKHASMESASVLD</sequence>
<organism evidence="2 3">
    <name type="scientific">Pleurodeles waltl</name>
    <name type="common">Iberian ribbed newt</name>
    <dbReference type="NCBI Taxonomy" id="8319"/>
    <lineage>
        <taxon>Eukaryota</taxon>
        <taxon>Metazoa</taxon>
        <taxon>Chordata</taxon>
        <taxon>Craniata</taxon>
        <taxon>Vertebrata</taxon>
        <taxon>Euteleostomi</taxon>
        <taxon>Amphibia</taxon>
        <taxon>Batrachia</taxon>
        <taxon>Caudata</taxon>
        <taxon>Salamandroidea</taxon>
        <taxon>Salamandridae</taxon>
        <taxon>Pleurodelinae</taxon>
        <taxon>Pleurodeles</taxon>
    </lineage>
</organism>
<name>A0AAV7N943_PLEWA</name>
<protein>
    <submittedName>
        <fullName evidence="2">Uncharacterized protein</fullName>
    </submittedName>
</protein>
<gene>
    <name evidence="2" type="ORF">NDU88_000780</name>
</gene>
<feature type="region of interest" description="Disordered" evidence="1">
    <location>
        <begin position="1"/>
        <end position="61"/>
    </location>
</feature>
<keyword evidence="3" id="KW-1185">Reference proteome</keyword>
<dbReference type="EMBL" id="JANPWB010000012">
    <property type="protein sequence ID" value="KAJ1112516.1"/>
    <property type="molecule type" value="Genomic_DNA"/>
</dbReference>
<dbReference type="AlphaFoldDB" id="A0AAV7N943"/>
<accession>A0AAV7N943</accession>
<evidence type="ECO:0000256" key="1">
    <source>
        <dbReference type="SAM" id="MobiDB-lite"/>
    </source>
</evidence>
<proteinExistence type="predicted"/>
<reference evidence="2" key="1">
    <citation type="journal article" date="2022" name="bioRxiv">
        <title>Sequencing and chromosome-scale assembly of the giantPleurodeles waltlgenome.</title>
        <authorList>
            <person name="Brown T."/>
            <person name="Elewa A."/>
            <person name="Iarovenko S."/>
            <person name="Subramanian E."/>
            <person name="Araus A.J."/>
            <person name="Petzold A."/>
            <person name="Susuki M."/>
            <person name="Suzuki K.-i.T."/>
            <person name="Hayashi T."/>
            <person name="Toyoda A."/>
            <person name="Oliveira C."/>
            <person name="Osipova E."/>
            <person name="Leigh N.D."/>
            <person name="Simon A."/>
            <person name="Yun M.H."/>
        </authorList>
    </citation>
    <scope>NUCLEOTIDE SEQUENCE</scope>
    <source>
        <strain evidence="2">20211129_DDA</strain>
        <tissue evidence="2">Liver</tissue>
    </source>
</reference>
<feature type="compositionally biased region" description="Low complexity" evidence="1">
    <location>
        <begin position="25"/>
        <end position="36"/>
    </location>
</feature>
<evidence type="ECO:0000313" key="3">
    <source>
        <dbReference type="Proteomes" id="UP001066276"/>
    </source>
</evidence>
<dbReference type="Proteomes" id="UP001066276">
    <property type="component" value="Chromosome 8"/>
</dbReference>
<evidence type="ECO:0000313" key="2">
    <source>
        <dbReference type="EMBL" id="KAJ1112516.1"/>
    </source>
</evidence>
<comment type="caution">
    <text evidence="2">The sequence shown here is derived from an EMBL/GenBank/DDBJ whole genome shotgun (WGS) entry which is preliminary data.</text>
</comment>